<evidence type="ECO:0000313" key="4">
    <source>
        <dbReference type="Proteomes" id="UP000250561"/>
    </source>
</evidence>
<reference evidence="3 4" key="1">
    <citation type="submission" date="2018-06" db="EMBL/GenBank/DDBJ databases">
        <authorList>
            <consortium name="Pathogen Informatics"/>
            <person name="Doyle S."/>
        </authorList>
    </citation>
    <scope>NUCLEOTIDE SEQUENCE [LARGE SCALE GENOMIC DNA]</scope>
    <source>
        <strain evidence="3 4">NCTC11126</strain>
    </source>
</reference>
<evidence type="ECO:0000313" key="3">
    <source>
        <dbReference type="EMBL" id="SPW52423.1"/>
    </source>
</evidence>
<evidence type="ECO:0000313" key="5">
    <source>
        <dbReference type="Proteomes" id="UP000460351"/>
    </source>
</evidence>
<organism evidence="3 4">
    <name type="scientific">Escherichia coli</name>
    <dbReference type="NCBI Taxonomy" id="562"/>
    <lineage>
        <taxon>Bacteria</taxon>
        <taxon>Pseudomonadati</taxon>
        <taxon>Pseudomonadota</taxon>
        <taxon>Gammaproteobacteria</taxon>
        <taxon>Enterobacterales</taxon>
        <taxon>Enterobacteriaceae</taxon>
        <taxon>Escherichia</taxon>
    </lineage>
</organism>
<evidence type="ECO:0000256" key="1">
    <source>
        <dbReference type="SAM" id="Phobius"/>
    </source>
</evidence>
<accession>A0A2X1K0Y2</accession>
<feature type="transmembrane region" description="Helical" evidence="1">
    <location>
        <begin position="103"/>
        <end position="121"/>
    </location>
</feature>
<keyword evidence="1" id="KW-0472">Membrane</keyword>
<keyword evidence="1" id="KW-1133">Transmembrane helix</keyword>
<dbReference type="RefSeq" id="WP_021533448.1">
    <property type="nucleotide sequence ID" value="NZ_AP027424.1"/>
</dbReference>
<dbReference type="AlphaFoldDB" id="A0A2X1K0Y2"/>
<keyword evidence="1" id="KW-0812">Transmembrane</keyword>
<dbReference type="EMBL" id="SQQU01000003">
    <property type="protein sequence ID" value="MQS29019.1"/>
    <property type="molecule type" value="Genomic_DNA"/>
</dbReference>
<dbReference type="Proteomes" id="UP000250561">
    <property type="component" value="Unassembled WGS sequence"/>
</dbReference>
<sequence>MDGLWEKISSYNIFNNLFPGALFIYLFERATNVILSTDDVVKNVVLYYFTGIIIGRIGSIVFEPVLKFLGLVKFVPYEEYISACRKDNKIELLQETANMYRTLFSMSLVFLFSLFFVSFVVGGDYMASKWISLFLIFVFIVSYVKQIKFITLRVSKANNKLP</sequence>
<protein>
    <submittedName>
        <fullName evidence="2">Phosphohistidine phosphatase</fullName>
    </submittedName>
</protein>
<evidence type="ECO:0000313" key="2">
    <source>
        <dbReference type="EMBL" id="MQS29019.1"/>
    </source>
</evidence>
<feature type="transmembrane region" description="Helical" evidence="1">
    <location>
        <begin position="127"/>
        <end position="144"/>
    </location>
</feature>
<reference evidence="2 5" key="2">
    <citation type="journal article" date="2019" name="Microorganisms">
        <title>Characteristics of Carbapenem-Resistant and Colistin-Resistant Escherichia coli Co-Producing NDM-1 and MCR-1 from Pig Farms in China.</title>
        <authorList>
            <person name="Peng Z."/>
            <person name="Li X."/>
            <person name="Hu Z."/>
            <person name="Li Z."/>
            <person name="Lv Y."/>
            <person name="Lei M."/>
            <person name="Wu B."/>
            <person name="Chen H."/>
            <person name="Wang X."/>
        </authorList>
    </citation>
    <scope>NUCLEOTIDE SEQUENCE [LARGE SCALE GENOMIC DNA]</scope>
    <source>
        <strain evidence="2 5">RXD010</strain>
    </source>
</reference>
<feature type="transmembrane region" description="Helical" evidence="1">
    <location>
        <begin position="45"/>
        <end position="66"/>
    </location>
</feature>
<proteinExistence type="predicted"/>
<dbReference type="EMBL" id="UARS01000008">
    <property type="protein sequence ID" value="SPW52423.1"/>
    <property type="molecule type" value="Genomic_DNA"/>
</dbReference>
<name>A0A2X1K0Y2_ECOLX</name>
<dbReference type="Proteomes" id="UP000460351">
    <property type="component" value="Unassembled WGS sequence"/>
</dbReference>
<gene>
    <name evidence="2" type="ORF">E4K51_02295</name>
    <name evidence="3" type="ORF">NCTC11126_03881</name>
</gene>